<dbReference type="EMBL" id="LT985188">
    <property type="protein sequence ID" value="SPD87774.1"/>
    <property type="molecule type" value="Genomic_DNA"/>
</dbReference>
<organism evidence="1 2">
    <name type="scientific">Micropruina glycogenica</name>
    <dbReference type="NCBI Taxonomy" id="75385"/>
    <lineage>
        <taxon>Bacteria</taxon>
        <taxon>Bacillati</taxon>
        <taxon>Actinomycetota</taxon>
        <taxon>Actinomycetes</taxon>
        <taxon>Propionibacteriales</taxon>
        <taxon>Nocardioidaceae</taxon>
        <taxon>Micropruina</taxon>
    </lineage>
</organism>
<protein>
    <submittedName>
        <fullName evidence="1">Uncharacterized protein</fullName>
    </submittedName>
</protein>
<name>A0A2N9JI73_9ACTN</name>
<keyword evidence="2" id="KW-1185">Reference proteome</keyword>
<accession>A0A2N9JI73</accession>
<evidence type="ECO:0000313" key="1">
    <source>
        <dbReference type="EMBL" id="SPD87774.1"/>
    </source>
</evidence>
<proteinExistence type="predicted"/>
<dbReference type="Proteomes" id="UP000238164">
    <property type="component" value="Chromosome 1"/>
</dbReference>
<sequence length="116" mass="13292">MKPRLEHALQALGENRSVEDILAVLADYPVCKEQPCLRMGCSRVCEWQASGGRPKLFCSESCRRRQLRERETLQGELAELESCLTQADTVRRRQTIETQMANVRWQLARYPVATLG</sequence>
<dbReference type="KEGG" id="mgg:MPLG2_2744"/>
<gene>
    <name evidence="1" type="ORF">MPLG2_2744</name>
</gene>
<dbReference type="AlphaFoldDB" id="A0A2N9JI73"/>
<reference evidence="1 2" key="1">
    <citation type="submission" date="2018-02" db="EMBL/GenBank/DDBJ databases">
        <authorList>
            <person name="Cohen D.B."/>
            <person name="Kent A.D."/>
        </authorList>
    </citation>
    <scope>NUCLEOTIDE SEQUENCE [LARGE SCALE GENOMIC DNA]</scope>
    <source>
        <strain evidence="1">1</strain>
    </source>
</reference>
<evidence type="ECO:0000313" key="2">
    <source>
        <dbReference type="Proteomes" id="UP000238164"/>
    </source>
</evidence>